<evidence type="ECO:0000313" key="2">
    <source>
        <dbReference type="EMBL" id="GIY95149.1"/>
    </source>
</evidence>
<organism evidence="2 3">
    <name type="scientific">Caerostris extrusa</name>
    <name type="common">Bark spider</name>
    <name type="synonym">Caerostris bankana</name>
    <dbReference type="NCBI Taxonomy" id="172846"/>
    <lineage>
        <taxon>Eukaryota</taxon>
        <taxon>Metazoa</taxon>
        <taxon>Ecdysozoa</taxon>
        <taxon>Arthropoda</taxon>
        <taxon>Chelicerata</taxon>
        <taxon>Arachnida</taxon>
        <taxon>Araneae</taxon>
        <taxon>Araneomorphae</taxon>
        <taxon>Entelegynae</taxon>
        <taxon>Araneoidea</taxon>
        <taxon>Araneidae</taxon>
        <taxon>Caerostris</taxon>
    </lineage>
</organism>
<proteinExistence type="predicted"/>
<feature type="compositionally biased region" description="Polar residues" evidence="1">
    <location>
        <begin position="148"/>
        <end position="158"/>
    </location>
</feature>
<gene>
    <name evidence="2" type="ORF">CEXT_537941</name>
</gene>
<comment type="caution">
    <text evidence="2">The sequence shown here is derived from an EMBL/GenBank/DDBJ whole genome shotgun (WGS) entry which is preliminary data.</text>
</comment>
<accession>A0AAV4XMT9</accession>
<sequence>MRLLVLPFSAKHCSIDKSSDIPKSVSERTLLTAVTVSTCVSSEAPAPYPYPAPTLYPRIRIGGVSCKAISEGVKEHETYRNIGKHSSLNDEIKCSRLFNGSTDLLRGLDRKERGRGGTKNLRMGKKSKKNWSKNSAKNLSSSVWKMGSNPSPNPQKNRCTPPDPFYSTLKFHSIHSEEGFETLKSAIQSSRRLPLRYKFISPVGSSPCLQADLPYRRGPVVNIKHNRRGVIKANLFGSNSLGQRYK</sequence>
<dbReference type="Proteomes" id="UP001054945">
    <property type="component" value="Unassembled WGS sequence"/>
</dbReference>
<evidence type="ECO:0000256" key="1">
    <source>
        <dbReference type="SAM" id="MobiDB-lite"/>
    </source>
</evidence>
<dbReference type="AlphaFoldDB" id="A0AAV4XMT9"/>
<dbReference type="EMBL" id="BPLR01000485">
    <property type="protein sequence ID" value="GIY95149.1"/>
    <property type="molecule type" value="Genomic_DNA"/>
</dbReference>
<keyword evidence="3" id="KW-1185">Reference proteome</keyword>
<evidence type="ECO:0000313" key="3">
    <source>
        <dbReference type="Proteomes" id="UP001054945"/>
    </source>
</evidence>
<name>A0AAV4XMT9_CAEEX</name>
<protein>
    <submittedName>
        <fullName evidence="2">Uncharacterized protein</fullName>
    </submittedName>
</protein>
<feature type="compositionally biased region" description="Low complexity" evidence="1">
    <location>
        <begin position="132"/>
        <end position="142"/>
    </location>
</feature>
<reference evidence="2 3" key="1">
    <citation type="submission" date="2021-06" db="EMBL/GenBank/DDBJ databases">
        <title>Caerostris extrusa draft genome.</title>
        <authorList>
            <person name="Kono N."/>
            <person name="Arakawa K."/>
        </authorList>
    </citation>
    <scope>NUCLEOTIDE SEQUENCE [LARGE SCALE GENOMIC DNA]</scope>
</reference>
<feature type="region of interest" description="Disordered" evidence="1">
    <location>
        <begin position="108"/>
        <end position="162"/>
    </location>
</feature>
<feature type="compositionally biased region" description="Basic residues" evidence="1">
    <location>
        <begin position="122"/>
        <end position="131"/>
    </location>
</feature>